<dbReference type="EMBL" id="KX987999">
    <property type="protein sequence ID" value="AQN32427.1"/>
    <property type="molecule type" value="Genomic_DNA"/>
</dbReference>
<evidence type="ECO:0000313" key="2">
    <source>
        <dbReference type="Proteomes" id="UP000246806"/>
    </source>
</evidence>
<evidence type="ECO:0000313" key="1">
    <source>
        <dbReference type="EMBL" id="AQN32427.1"/>
    </source>
</evidence>
<organism evidence="1 2">
    <name type="scientific">Bacillus phage BCP12</name>
    <dbReference type="NCBI Taxonomy" id="1913122"/>
    <lineage>
        <taxon>Viruses</taxon>
        <taxon>Duplodnaviria</taxon>
        <taxon>Heunggongvirae</taxon>
        <taxon>Uroviricota</taxon>
        <taxon>Caudoviricetes</taxon>
        <taxon>Herelleviridae</taxon>
        <taxon>Bastillevirinae</taxon>
        <taxon>Tsarbombavirus</taxon>
        <taxon>Tsarbombavirus BCP78</taxon>
    </lineage>
</organism>
<accession>A0A2S0CSI7</accession>
<reference evidence="1 2" key="1">
    <citation type="submission" date="2016-10" db="EMBL/GenBank/DDBJ databases">
        <title>Complete Genome Sequence of Bacillus Phage BCP12.</title>
        <authorList>
            <person name="Ghosh K."/>
            <person name="Kim K.-P."/>
        </authorList>
    </citation>
    <scope>NUCLEOTIDE SEQUENCE [LARGE SCALE GENOMIC DNA]</scope>
</reference>
<dbReference type="Proteomes" id="UP000246806">
    <property type="component" value="Genome"/>
</dbReference>
<sequence>MKTCIHCNEPNYETSSTQPEEHPWACEACIQKEAKKKRTYKTLYMRKGVYTAALTEPINQKQLQEYILDILKDKGVILAIQEVIVEDNKDNEK</sequence>
<name>A0A2S0CSI7_9CAUD</name>
<protein>
    <submittedName>
        <fullName evidence="1">Uncharacterized protein</fullName>
    </submittedName>
</protein>
<proteinExistence type="predicted"/>
<gene>
    <name evidence="1" type="ORF">BCP12_004</name>
</gene>